<keyword evidence="2" id="KW-1185">Reference proteome</keyword>
<organism evidence="1 2">
    <name type="scientific">Clostridium fermenticellae</name>
    <dbReference type="NCBI Taxonomy" id="2068654"/>
    <lineage>
        <taxon>Bacteria</taxon>
        <taxon>Bacillati</taxon>
        <taxon>Bacillota</taxon>
        <taxon>Clostridia</taxon>
        <taxon>Eubacteriales</taxon>
        <taxon>Clostridiaceae</taxon>
        <taxon>Clostridium</taxon>
    </lineage>
</organism>
<dbReference type="OrthoDB" id="1680245at2"/>
<dbReference type="KEGG" id="cfer:D4Z93_12285"/>
<dbReference type="AlphaFoldDB" id="A0A386H6P1"/>
<gene>
    <name evidence="1" type="ORF">D4Z93_12285</name>
</gene>
<dbReference type="EMBL" id="CP032416">
    <property type="protein sequence ID" value="AYD41248.1"/>
    <property type="molecule type" value="Genomic_DNA"/>
</dbReference>
<sequence length="119" mass="13623">MHNKKFMEDYCTDICNLVDILNKLVSSYRLLIGGAAELNTVGLSRKNDIKDAIDRAVDLGNLIDGLMRSLDRTSCTYFNYCELRSKLLSNDVLEAYVLTEINEELQLNNNIKDRNDDKK</sequence>
<name>A0A386H6P1_9CLOT</name>
<evidence type="ECO:0000313" key="2">
    <source>
        <dbReference type="Proteomes" id="UP000266301"/>
    </source>
</evidence>
<proteinExistence type="predicted"/>
<reference evidence="1 2" key="1">
    <citation type="journal article" date="2019" name="Int. J. Syst. Evol. Microbiol.">
        <title>Clostridium fermenticellae sp. nov., isolated from the mud in a fermentation cellar for the production of the Chinese liquor, baijiu.</title>
        <authorList>
            <person name="Xu P.X."/>
            <person name="Chai L.J."/>
            <person name="Qiu T."/>
            <person name="Zhang X.J."/>
            <person name="Lu Z.M."/>
            <person name="Xiao C."/>
            <person name="Wang S.T."/>
            <person name="Shen C.H."/>
            <person name="Shi J.S."/>
            <person name="Xu Z.H."/>
        </authorList>
    </citation>
    <scope>NUCLEOTIDE SEQUENCE [LARGE SCALE GENOMIC DNA]</scope>
    <source>
        <strain evidence="1 2">JN500901</strain>
    </source>
</reference>
<accession>A0A386H6P1</accession>
<dbReference type="Proteomes" id="UP000266301">
    <property type="component" value="Chromosome"/>
</dbReference>
<evidence type="ECO:0000313" key="1">
    <source>
        <dbReference type="EMBL" id="AYD41248.1"/>
    </source>
</evidence>
<protein>
    <submittedName>
        <fullName evidence="1">Uncharacterized protein</fullName>
    </submittedName>
</protein>
<dbReference type="RefSeq" id="WP_119973920.1">
    <property type="nucleotide sequence ID" value="NZ_CP032416.1"/>
</dbReference>